<accession>A0A9P7V944</accession>
<keyword evidence="4" id="KW-1185">Reference proteome</keyword>
<feature type="region of interest" description="Disordered" evidence="1">
    <location>
        <begin position="271"/>
        <end position="305"/>
    </location>
</feature>
<dbReference type="GO" id="GO:0003713">
    <property type="term" value="F:transcription coactivator activity"/>
    <property type="evidence" value="ECO:0007669"/>
    <property type="project" value="TreeGrafter"/>
</dbReference>
<dbReference type="GeneID" id="66114009"/>
<proteinExistence type="predicted"/>
<dbReference type="GO" id="GO:0006357">
    <property type="term" value="P:regulation of transcription by RNA polymerase II"/>
    <property type="evidence" value="ECO:0007669"/>
    <property type="project" value="TreeGrafter"/>
</dbReference>
<name>A0A9P7V944_9ASCO</name>
<evidence type="ECO:0000256" key="1">
    <source>
        <dbReference type="SAM" id="MobiDB-lite"/>
    </source>
</evidence>
<dbReference type="InterPro" id="IPR009057">
    <property type="entry name" value="Homeodomain-like_sf"/>
</dbReference>
<dbReference type="PANTHER" id="PTHR12374:SF21">
    <property type="entry name" value="SWIRM DOMAIN-CONTAINING PROTEIN FUN19-RELATED"/>
    <property type="match status" value="1"/>
</dbReference>
<comment type="caution">
    <text evidence="3">The sequence shown here is derived from an EMBL/GenBank/DDBJ whole genome shotgun (WGS) entry which is preliminary data.</text>
</comment>
<evidence type="ECO:0000259" key="2">
    <source>
        <dbReference type="PROSITE" id="PS50934"/>
    </source>
</evidence>
<sequence>MIHQPIAAAPKSSPSTTSHPSNLSSVRDVPICLTPTHSDLHPQNNTNKTPTNSNNNANPGDSRFTPLLLASPSSTSATLAKPSQQPPLTYKQLASSSSLASVLSLTTITKNSPSSSNTILSPPLSPYHRSGSDVEELKLSPYDVPYQPPTEEKQTVSPLPSFLNTLDPFPVEDFSNYRLTISPWGSSKSISGTYKSKHLNFLDQYGSLGGQQIAATSSLLTTTTNLPLRYLDRKYKRRWNNNSDLESDYASDRPRTRRVVKELSLPVSDLDTPRPVSVQSHSVISPKVSGGGDFATPPPAKKRRAPVRDYSPITIQQQLLIDESIPDYSPSTDTLPNNTKCLKVEWKGQPMDLRSDPNLSKLHPAEVVLASTLRLPCNVYLDLKRRLFFEKVERLRHGKQFRRTDAQKACRIDVNKALRLFAVFEKVGWLNDDLFVKYL</sequence>
<dbReference type="FunFam" id="1.10.10.10:FF:000087">
    <property type="entry name" value="Transcriptional adapter 2"/>
    <property type="match status" value="1"/>
</dbReference>
<dbReference type="GO" id="GO:0070210">
    <property type="term" value="C:Rpd3L-Expanded complex"/>
    <property type="evidence" value="ECO:0007669"/>
    <property type="project" value="TreeGrafter"/>
</dbReference>
<dbReference type="RefSeq" id="XP_043049114.1">
    <property type="nucleotide sequence ID" value="XM_043191471.1"/>
</dbReference>
<organism evidence="3 4">
    <name type="scientific">Scheffersomyces spartinae</name>
    <dbReference type="NCBI Taxonomy" id="45513"/>
    <lineage>
        <taxon>Eukaryota</taxon>
        <taxon>Fungi</taxon>
        <taxon>Dikarya</taxon>
        <taxon>Ascomycota</taxon>
        <taxon>Saccharomycotina</taxon>
        <taxon>Pichiomycetes</taxon>
        <taxon>Debaryomycetaceae</taxon>
        <taxon>Scheffersomyces</taxon>
    </lineage>
</organism>
<feature type="compositionally biased region" description="Low complexity" evidence="1">
    <location>
        <begin position="12"/>
        <end position="25"/>
    </location>
</feature>
<feature type="region of interest" description="Disordered" evidence="1">
    <location>
        <begin position="1"/>
        <end position="87"/>
    </location>
</feature>
<evidence type="ECO:0000313" key="3">
    <source>
        <dbReference type="EMBL" id="KAG7193566.1"/>
    </source>
</evidence>
<dbReference type="AlphaFoldDB" id="A0A9P7V944"/>
<dbReference type="Gene3D" id="1.10.10.10">
    <property type="entry name" value="Winged helix-like DNA-binding domain superfamily/Winged helix DNA-binding domain"/>
    <property type="match status" value="1"/>
</dbReference>
<dbReference type="GO" id="GO:0006338">
    <property type="term" value="P:chromatin remodeling"/>
    <property type="evidence" value="ECO:0007669"/>
    <property type="project" value="TreeGrafter"/>
</dbReference>
<feature type="domain" description="SWIRM" evidence="2">
    <location>
        <begin position="342"/>
        <end position="439"/>
    </location>
</feature>
<dbReference type="InterPro" id="IPR007526">
    <property type="entry name" value="SWIRM"/>
</dbReference>
<reference evidence="3" key="1">
    <citation type="submission" date="2021-03" db="EMBL/GenBank/DDBJ databases">
        <authorList>
            <person name="Palmer J.M."/>
        </authorList>
    </citation>
    <scope>NUCLEOTIDE SEQUENCE</scope>
    <source>
        <strain evidence="3">ARV_011</strain>
    </source>
</reference>
<dbReference type="PANTHER" id="PTHR12374">
    <property type="entry name" value="TRANSCRIPTIONAL ADAPTOR 2 ADA2 -RELATED"/>
    <property type="match status" value="1"/>
</dbReference>
<dbReference type="PROSITE" id="PS50934">
    <property type="entry name" value="SWIRM"/>
    <property type="match status" value="1"/>
</dbReference>
<dbReference type="SUPFAM" id="SSF46689">
    <property type="entry name" value="Homeodomain-like"/>
    <property type="match status" value="1"/>
</dbReference>
<feature type="compositionally biased region" description="Polar residues" evidence="1">
    <location>
        <begin position="109"/>
        <end position="120"/>
    </location>
</feature>
<evidence type="ECO:0000313" key="4">
    <source>
        <dbReference type="Proteomes" id="UP000790833"/>
    </source>
</evidence>
<feature type="region of interest" description="Disordered" evidence="1">
    <location>
        <begin position="109"/>
        <end position="133"/>
    </location>
</feature>
<dbReference type="GO" id="GO:0003682">
    <property type="term" value="F:chromatin binding"/>
    <property type="evidence" value="ECO:0007669"/>
    <property type="project" value="TreeGrafter"/>
</dbReference>
<feature type="compositionally biased region" description="Low complexity" evidence="1">
    <location>
        <begin position="42"/>
        <end position="83"/>
    </location>
</feature>
<dbReference type="EMBL" id="JAHMUF010000011">
    <property type="protein sequence ID" value="KAG7193566.1"/>
    <property type="molecule type" value="Genomic_DNA"/>
</dbReference>
<protein>
    <recommendedName>
        <fullName evidence="2">SWIRM domain-containing protein</fullName>
    </recommendedName>
</protein>
<gene>
    <name evidence="3" type="ORF">KQ657_000635</name>
</gene>
<dbReference type="Pfam" id="PF04433">
    <property type="entry name" value="SWIRM"/>
    <property type="match status" value="1"/>
</dbReference>
<dbReference type="OrthoDB" id="5598695at2759"/>
<dbReference type="InterPro" id="IPR036388">
    <property type="entry name" value="WH-like_DNA-bd_sf"/>
</dbReference>
<dbReference type="Proteomes" id="UP000790833">
    <property type="component" value="Unassembled WGS sequence"/>
</dbReference>